<feature type="transmembrane region" description="Helical" evidence="6">
    <location>
        <begin position="389"/>
        <end position="412"/>
    </location>
</feature>
<keyword evidence="3 6" id="KW-1133">Transmembrane helix</keyword>
<evidence type="ECO:0000256" key="3">
    <source>
        <dbReference type="ARBA" id="ARBA00022989"/>
    </source>
</evidence>
<dbReference type="InterPro" id="IPR014729">
    <property type="entry name" value="Rossmann-like_a/b/a_fold"/>
</dbReference>
<comment type="caution">
    <text evidence="8">The sequence shown here is derived from an EMBL/GenBank/DDBJ whole genome shotgun (WGS) entry which is preliminary data.</text>
</comment>
<evidence type="ECO:0000313" key="8">
    <source>
        <dbReference type="EMBL" id="PAU81468.1"/>
    </source>
</evidence>
<dbReference type="AlphaFoldDB" id="A0A2A2F933"/>
<feature type="transmembrane region" description="Helical" evidence="6">
    <location>
        <begin position="275"/>
        <end position="301"/>
    </location>
</feature>
<feature type="transmembrane region" description="Helical" evidence="6">
    <location>
        <begin position="12"/>
        <end position="37"/>
    </location>
</feature>
<feature type="transmembrane region" description="Helical" evidence="6">
    <location>
        <begin position="193"/>
        <end position="217"/>
    </location>
</feature>
<dbReference type="InterPro" id="IPR006016">
    <property type="entry name" value="UspA"/>
</dbReference>
<keyword evidence="9" id="KW-1185">Reference proteome</keyword>
<accession>A0A2A2F933</accession>
<dbReference type="SUPFAM" id="SSF52402">
    <property type="entry name" value="Adenine nucleotide alpha hydrolases-like"/>
    <property type="match status" value="2"/>
</dbReference>
<evidence type="ECO:0000256" key="4">
    <source>
        <dbReference type="ARBA" id="ARBA00023136"/>
    </source>
</evidence>
<feature type="transmembrane region" description="Helical" evidence="6">
    <location>
        <begin position="84"/>
        <end position="109"/>
    </location>
</feature>
<dbReference type="PANTHER" id="PTHR11785">
    <property type="entry name" value="AMINO ACID TRANSPORTER"/>
    <property type="match status" value="1"/>
</dbReference>
<evidence type="ECO:0000256" key="5">
    <source>
        <dbReference type="SAM" id="Coils"/>
    </source>
</evidence>
<dbReference type="GO" id="GO:0016020">
    <property type="term" value="C:membrane"/>
    <property type="evidence" value="ECO:0007669"/>
    <property type="project" value="UniProtKB-SubCell"/>
</dbReference>
<dbReference type="Gene3D" id="1.20.1740.10">
    <property type="entry name" value="Amino acid/polyamine transporter I"/>
    <property type="match status" value="1"/>
</dbReference>
<dbReference type="Pfam" id="PF13520">
    <property type="entry name" value="AA_permease_2"/>
    <property type="match status" value="1"/>
</dbReference>
<reference evidence="8 9" key="1">
    <citation type="submission" date="2017-08" db="EMBL/GenBank/DDBJ databases">
        <title>The strain WRN001 was isolated from Binhai saline alkaline soil, Tianjin, China.</title>
        <authorList>
            <person name="Liu D."/>
            <person name="Zhang G."/>
        </authorList>
    </citation>
    <scope>NUCLEOTIDE SEQUENCE [LARGE SCALE GENOMIC DNA]</scope>
    <source>
        <strain evidence="8 9">WN019</strain>
    </source>
</reference>
<feature type="coiled-coil region" evidence="5">
    <location>
        <begin position="526"/>
        <end position="553"/>
    </location>
</feature>
<feature type="transmembrane region" description="Helical" evidence="6">
    <location>
        <begin position="330"/>
        <end position="351"/>
    </location>
</feature>
<keyword evidence="2 6" id="KW-0812">Transmembrane</keyword>
<dbReference type="InterPro" id="IPR002293">
    <property type="entry name" value="AA/rel_permease1"/>
</dbReference>
<feature type="transmembrane region" description="Helical" evidence="6">
    <location>
        <begin position="432"/>
        <end position="453"/>
    </location>
</feature>
<keyword evidence="5" id="KW-0175">Coiled coil</keyword>
<protein>
    <submittedName>
        <fullName evidence="8">Amino acid transporter</fullName>
    </submittedName>
</protein>
<dbReference type="CDD" id="cd00293">
    <property type="entry name" value="USP-like"/>
    <property type="match status" value="2"/>
</dbReference>
<evidence type="ECO:0000259" key="7">
    <source>
        <dbReference type="Pfam" id="PF00582"/>
    </source>
</evidence>
<keyword evidence="4 6" id="KW-0472">Membrane</keyword>
<dbReference type="Proteomes" id="UP000218083">
    <property type="component" value="Unassembled WGS sequence"/>
</dbReference>
<name>A0A2A2F933_9EURY</name>
<feature type="domain" description="UspA" evidence="7">
    <location>
        <begin position="633"/>
        <end position="760"/>
    </location>
</feature>
<feature type="transmembrane region" description="Helical" evidence="6">
    <location>
        <begin position="229"/>
        <end position="255"/>
    </location>
</feature>
<comment type="subcellular location">
    <subcellularLocation>
        <location evidence="1">Membrane</location>
        <topology evidence="1">Multi-pass membrane protein</topology>
    </subcellularLocation>
</comment>
<dbReference type="PANTHER" id="PTHR11785:SF512">
    <property type="entry name" value="SOBREMESA, ISOFORM B"/>
    <property type="match status" value="1"/>
</dbReference>
<dbReference type="InterPro" id="IPR050598">
    <property type="entry name" value="AminoAcid_Transporter"/>
</dbReference>
<dbReference type="RefSeq" id="WP_095637908.1">
    <property type="nucleotide sequence ID" value="NZ_NSKC01000010.1"/>
</dbReference>
<feature type="transmembrane region" description="Helical" evidence="6">
    <location>
        <begin position="357"/>
        <end position="377"/>
    </location>
</feature>
<evidence type="ECO:0000256" key="1">
    <source>
        <dbReference type="ARBA" id="ARBA00004141"/>
    </source>
</evidence>
<gene>
    <name evidence="8" type="ORF">CK500_14270</name>
</gene>
<feature type="domain" description="UspA" evidence="7">
    <location>
        <begin position="483"/>
        <end position="621"/>
    </location>
</feature>
<evidence type="ECO:0000313" key="9">
    <source>
        <dbReference type="Proteomes" id="UP000218083"/>
    </source>
</evidence>
<dbReference type="EMBL" id="NSKC01000010">
    <property type="protein sequence ID" value="PAU81468.1"/>
    <property type="molecule type" value="Genomic_DNA"/>
</dbReference>
<proteinExistence type="predicted"/>
<dbReference type="Gene3D" id="3.40.50.620">
    <property type="entry name" value="HUPs"/>
    <property type="match status" value="2"/>
</dbReference>
<evidence type="ECO:0000256" key="6">
    <source>
        <dbReference type="SAM" id="Phobius"/>
    </source>
</evidence>
<dbReference type="OrthoDB" id="56838at2157"/>
<feature type="transmembrane region" description="Helical" evidence="6">
    <location>
        <begin position="43"/>
        <end position="63"/>
    </location>
</feature>
<organism evidence="8 9">
    <name type="scientific">Halorubrum salipaludis</name>
    <dbReference type="NCBI Taxonomy" id="2032630"/>
    <lineage>
        <taxon>Archaea</taxon>
        <taxon>Methanobacteriati</taxon>
        <taxon>Methanobacteriota</taxon>
        <taxon>Stenosarchaea group</taxon>
        <taxon>Halobacteria</taxon>
        <taxon>Halobacteriales</taxon>
        <taxon>Haloferacaceae</taxon>
        <taxon>Halorubrum</taxon>
    </lineage>
</organism>
<feature type="transmembrane region" description="Helical" evidence="6">
    <location>
        <begin position="162"/>
        <end position="181"/>
    </location>
</feature>
<dbReference type="GO" id="GO:0015179">
    <property type="term" value="F:L-amino acid transmembrane transporter activity"/>
    <property type="evidence" value="ECO:0007669"/>
    <property type="project" value="TreeGrafter"/>
</dbReference>
<dbReference type="Pfam" id="PF00582">
    <property type="entry name" value="Usp"/>
    <property type="match status" value="2"/>
</dbReference>
<evidence type="ECO:0000256" key="2">
    <source>
        <dbReference type="ARBA" id="ARBA00022692"/>
    </source>
</evidence>
<sequence length="779" mass="82413">MSETDQELARDLGFLEAYTIGLGTMIGAGIFVLPSIAAQQAGPASMISFFAGGIVSLLAALSLSELATGMPKAGGSYYYVNRALGPFFGSIVGWGMWAGLTFASAFYMIGFGQYLLPGLGQYIGFLAGWGQLGISVAALVMAALLTAVNYYGVKETGSLQNVIVLTLVGLIVAFLALGFISGPTIGEFNPNGWPAVAATIGTVYVTFIGFEVIATSAEEIKNPSRNLPLAMIASVVTPTLMYVGVMFVSTGTLSIDALATSEVPVADVATEFMGSIGALAMIVGAVLATVSSANASILSAARVNFAMGRDRILVNWLNEVHERFRTPYRAISATGIITLVLIAIGVGIGTLAEVASFMYLVTYALVHVTVVVLRRANPDAYDPAFQIPSVLYPVVPVLGMLSCLAVLFQMTVEFAPTVVTFGPVELALPVTPTPVGAIGTILVAFGIAWYYLYARDRALSESLVGEAIAPEPTAVANGDDRYRVVVPVANPETEQDLLRMAAASAHAHEDENAEVIAVNVIEVPRQTSLSQDLEFEEERVERQQELLDSARDIAADLDIGLQTRAIAGRNAGSVILDVIEEENADHVLLGWQGTRSRREHVLGSTIDPVIGRAPCDATLVKLGSEGERGEGDIMVLAGEGPHAPIAARRAAEFVAAADDASLTLLNVQSPETDTDDEGSPTERGEAVIEELAERAGIQYMSYETEIRVAEDTEQTILDAAEEYDTICVGATRSGAISQAVFGSLPETIGEEVDKTVVMARGPEESAMSVREALLRRLEV</sequence>
<feature type="transmembrane region" description="Helical" evidence="6">
    <location>
        <begin position="129"/>
        <end position="150"/>
    </location>
</feature>